<gene>
    <name evidence="1" type="ORF">IWX90DRAFT_156109</name>
</gene>
<evidence type="ECO:0000313" key="1">
    <source>
        <dbReference type="EMBL" id="KAK8173856.1"/>
    </source>
</evidence>
<name>A0ABR1XZZ1_9PEZI</name>
<reference evidence="1 2" key="1">
    <citation type="journal article" date="2022" name="G3 (Bethesda)">
        <title>Enemy or ally: a genomic approach to elucidate the lifestyle of Phyllosticta citrichinaensis.</title>
        <authorList>
            <person name="Buijs V.A."/>
            <person name="Groenewald J.Z."/>
            <person name="Haridas S."/>
            <person name="LaButti K.M."/>
            <person name="Lipzen A."/>
            <person name="Martin F.M."/>
            <person name="Barry K."/>
            <person name="Grigoriev I.V."/>
            <person name="Crous P.W."/>
            <person name="Seidl M.F."/>
        </authorList>
    </citation>
    <scope>NUCLEOTIDE SEQUENCE [LARGE SCALE GENOMIC DNA]</scope>
    <source>
        <strain evidence="1 2">CBS 129764</strain>
    </source>
</reference>
<accession>A0ABR1XZZ1</accession>
<keyword evidence="2" id="KW-1185">Reference proteome</keyword>
<proteinExistence type="predicted"/>
<dbReference type="Proteomes" id="UP001456524">
    <property type="component" value="Unassembled WGS sequence"/>
</dbReference>
<evidence type="ECO:0000313" key="2">
    <source>
        <dbReference type="Proteomes" id="UP001456524"/>
    </source>
</evidence>
<organism evidence="1 2">
    <name type="scientific">Phyllosticta citrichinensis</name>
    <dbReference type="NCBI Taxonomy" id="1130410"/>
    <lineage>
        <taxon>Eukaryota</taxon>
        <taxon>Fungi</taxon>
        <taxon>Dikarya</taxon>
        <taxon>Ascomycota</taxon>
        <taxon>Pezizomycotina</taxon>
        <taxon>Dothideomycetes</taxon>
        <taxon>Dothideomycetes incertae sedis</taxon>
        <taxon>Botryosphaeriales</taxon>
        <taxon>Phyllostictaceae</taxon>
        <taxon>Phyllosticta</taxon>
    </lineage>
</organism>
<dbReference type="EMBL" id="JBBWUH010000003">
    <property type="protein sequence ID" value="KAK8173856.1"/>
    <property type="molecule type" value="Genomic_DNA"/>
</dbReference>
<comment type="caution">
    <text evidence="1">The sequence shown here is derived from an EMBL/GenBank/DDBJ whole genome shotgun (WGS) entry which is preliminary data.</text>
</comment>
<protein>
    <submittedName>
        <fullName evidence="1">Uncharacterized protein</fullName>
    </submittedName>
</protein>
<sequence>MASCRVESSSLLVPLVKHHSHPVVAPRVSIHSLRPKTDNAINWSSLEIEAAHWQPRAMVTARGNLTALSHPQLLHFSPSGNLATSICLRVLYWGAVAAVRPSFSVIVRCLSNHPSSTETCALPTDWLVNHVLVSLDWPDHTFPSLKRASLSKSKRQNKTRPCRLMVHKSFSRSTYLPACRPRFTKSWIMSRVWNCVSIFFTRVALTILVRPLENPCNSTMGVHLET</sequence>